<proteinExistence type="predicted"/>
<reference evidence="2 3" key="1">
    <citation type="submission" date="2016-01" db="EMBL/GenBank/DDBJ databases">
        <authorList>
            <person name="Oliw E.H."/>
        </authorList>
    </citation>
    <scope>NUCLEOTIDE SEQUENCE [LARGE SCALE GENOMIC DNA]</scope>
    <source>
        <strain evidence="2 3">Zutra 3-1</strain>
    </source>
</reference>
<dbReference type="EMBL" id="FBWG01000016">
    <property type="protein sequence ID" value="CUX29619.1"/>
    <property type="molecule type" value="Genomic_DNA"/>
</dbReference>
<sequence length="63" mass="6855">MGESVSFHIPSRMRIVAVKQGMDRFGGLLLSPPGVPTKEARRSAKRQASMSRPVSGDARRESS</sequence>
<protein>
    <submittedName>
        <fullName evidence="2">Uncharacterized protein</fullName>
    </submittedName>
</protein>
<evidence type="ECO:0000313" key="2">
    <source>
        <dbReference type="EMBL" id="CUX29619.1"/>
    </source>
</evidence>
<name>A0A1S7Q0T3_9HYPH</name>
<dbReference type="Proteomes" id="UP000191987">
    <property type="component" value="Unassembled WGS sequence"/>
</dbReference>
<evidence type="ECO:0000256" key="1">
    <source>
        <dbReference type="SAM" id="MobiDB-lite"/>
    </source>
</evidence>
<accession>A0A1S7Q0T3</accession>
<feature type="region of interest" description="Disordered" evidence="1">
    <location>
        <begin position="29"/>
        <end position="63"/>
    </location>
</feature>
<gene>
    <name evidence="2" type="ORF">AGR7C_Cc230094</name>
</gene>
<dbReference type="AlphaFoldDB" id="A0A1S7Q0T3"/>
<organism evidence="2 3">
    <name type="scientific">Agrobacterium deltaense Zutra 3/1</name>
    <dbReference type="NCBI Taxonomy" id="1183427"/>
    <lineage>
        <taxon>Bacteria</taxon>
        <taxon>Pseudomonadati</taxon>
        <taxon>Pseudomonadota</taxon>
        <taxon>Alphaproteobacteria</taxon>
        <taxon>Hyphomicrobiales</taxon>
        <taxon>Rhizobiaceae</taxon>
        <taxon>Rhizobium/Agrobacterium group</taxon>
        <taxon>Agrobacterium</taxon>
    </lineage>
</organism>
<evidence type="ECO:0000313" key="3">
    <source>
        <dbReference type="Proteomes" id="UP000191987"/>
    </source>
</evidence>